<evidence type="ECO:0000256" key="2">
    <source>
        <dbReference type="ARBA" id="ARBA00012534"/>
    </source>
</evidence>
<dbReference type="InterPro" id="IPR036804">
    <property type="entry name" value="CheR_N_sf"/>
</dbReference>
<dbReference type="PANTHER" id="PTHR24422">
    <property type="entry name" value="CHEMOTAXIS PROTEIN METHYLTRANSFERASE"/>
    <property type="match status" value="1"/>
</dbReference>
<keyword evidence="3 7" id="KW-0489">Methyltransferase</keyword>
<evidence type="ECO:0000259" key="6">
    <source>
        <dbReference type="PROSITE" id="PS50123"/>
    </source>
</evidence>
<keyword evidence="5" id="KW-0949">S-adenosyl-L-methionine</keyword>
<dbReference type="GO" id="GO:0008983">
    <property type="term" value="F:protein-glutamate O-methyltransferase activity"/>
    <property type="evidence" value="ECO:0007669"/>
    <property type="project" value="UniProtKB-EC"/>
</dbReference>
<dbReference type="AlphaFoldDB" id="A0A520KZ65"/>
<dbReference type="PROSITE" id="PS50123">
    <property type="entry name" value="CHER"/>
    <property type="match status" value="1"/>
</dbReference>
<dbReference type="PRINTS" id="PR00996">
    <property type="entry name" value="CHERMTFRASE"/>
</dbReference>
<evidence type="ECO:0000256" key="3">
    <source>
        <dbReference type="ARBA" id="ARBA00022603"/>
    </source>
</evidence>
<evidence type="ECO:0000313" key="8">
    <source>
        <dbReference type="Proteomes" id="UP000320766"/>
    </source>
</evidence>
<dbReference type="InterPro" id="IPR050903">
    <property type="entry name" value="Bact_Chemotaxis_MeTrfase"/>
</dbReference>
<dbReference type="EMBL" id="RXIL01000005">
    <property type="protein sequence ID" value="RZN73690.1"/>
    <property type="molecule type" value="Genomic_DNA"/>
</dbReference>
<dbReference type="SUPFAM" id="SSF53335">
    <property type="entry name" value="S-adenosyl-L-methionine-dependent methyltransferases"/>
    <property type="match status" value="1"/>
</dbReference>
<dbReference type="InterPro" id="IPR022642">
    <property type="entry name" value="CheR_C"/>
</dbReference>
<gene>
    <name evidence="7" type="ORF">EF807_00340</name>
</gene>
<evidence type="ECO:0000256" key="5">
    <source>
        <dbReference type="ARBA" id="ARBA00022691"/>
    </source>
</evidence>
<dbReference type="SMART" id="SM00138">
    <property type="entry name" value="MeTrc"/>
    <property type="match status" value="1"/>
</dbReference>
<dbReference type="GO" id="GO:0032259">
    <property type="term" value="P:methylation"/>
    <property type="evidence" value="ECO:0007669"/>
    <property type="project" value="UniProtKB-KW"/>
</dbReference>
<dbReference type="InterPro" id="IPR022641">
    <property type="entry name" value="CheR_N"/>
</dbReference>
<protein>
    <recommendedName>
        <fullName evidence="2">protein-glutamate O-methyltransferase</fullName>
        <ecNumber evidence="2">2.1.1.80</ecNumber>
    </recommendedName>
</protein>
<evidence type="ECO:0000313" key="7">
    <source>
        <dbReference type="EMBL" id="RZN73690.1"/>
    </source>
</evidence>
<reference evidence="7 8" key="1">
    <citation type="journal article" date="2019" name="Nat. Microbiol.">
        <title>Wide diversity of methane and short-chain alkane metabolisms in uncultured archaea.</title>
        <authorList>
            <person name="Borrel G."/>
            <person name="Adam P.S."/>
            <person name="McKay L.J."/>
            <person name="Chen L.X."/>
            <person name="Sierra-Garcia I.N."/>
            <person name="Sieber C.M."/>
            <person name="Letourneur Q."/>
            <person name="Ghozlane A."/>
            <person name="Andersen G.L."/>
            <person name="Li W.J."/>
            <person name="Hallam S.J."/>
            <person name="Muyzer G."/>
            <person name="de Oliveira V.M."/>
            <person name="Inskeep W.P."/>
            <person name="Banfield J.F."/>
            <person name="Gribaldo S."/>
        </authorList>
    </citation>
    <scope>NUCLEOTIDE SEQUENCE [LARGE SCALE GENOMIC DNA]</scope>
    <source>
        <strain evidence="7">NM1b</strain>
    </source>
</reference>
<keyword evidence="4 7" id="KW-0808">Transferase</keyword>
<dbReference type="EC" id="2.1.1.80" evidence="2"/>
<dbReference type="InterPro" id="IPR000780">
    <property type="entry name" value="CheR_MeTrfase"/>
</dbReference>
<organism evidence="7 8">
    <name type="scientific">Candidatus Methanolliviera hydrocarbonicum</name>
    <dbReference type="NCBI Taxonomy" id="2491085"/>
    <lineage>
        <taxon>Archaea</taxon>
        <taxon>Methanobacteriati</taxon>
        <taxon>Methanobacteriota</taxon>
        <taxon>Candidatus Methanoliparia</taxon>
        <taxon>Candidatus Methanoliparales</taxon>
        <taxon>Candidatus Methanollivieraceae</taxon>
        <taxon>Candidatus Methanolliviera</taxon>
    </lineage>
</organism>
<evidence type="ECO:0000256" key="4">
    <source>
        <dbReference type="ARBA" id="ARBA00022679"/>
    </source>
</evidence>
<dbReference type="Gene3D" id="1.10.155.10">
    <property type="entry name" value="Chemotaxis receptor methyltransferase CheR, N-terminal domain"/>
    <property type="match status" value="1"/>
</dbReference>
<comment type="catalytic activity">
    <reaction evidence="1">
        <text>L-glutamyl-[protein] + S-adenosyl-L-methionine = [protein]-L-glutamate 5-O-methyl ester + S-adenosyl-L-homocysteine</text>
        <dbReference type="Rhea" id="RHEA:24452"/>
        <dbReference type="Rhea" id="RHEA-COMP:10208"/>
        <dbReference type="Rhea" id="RHEA-COMP:10311"/>
        <dbReference type="ChEBI" id="CHEBI:29973"/>
        <dbReference type="ChEBI" id="CHEBI:57856"/>
        <dbReference type="ChEBI" id="CHEBI:59789"/>
        <dbReference type="ChEBI" id="CHEBI:82795"/>
        <dbReference type="EC" id="2.1.1.80"/>
    </reaction>
</comment>
<dbReference type="SUPFAM" id="SSF47757">
    <property type="entry name" value="Chemotaxis receptor methyltransferase CheR, N-terminal domain"/>
    <property type="match status" value="1"/>
</dbReference>
<evidence type="ECO:0000256" key="1">
    <source>
        <dbReference type="ARBA" id="ARBA00001541"/>
    </source>
</evidence>
<dbReference type="Proteomes" id="UP000320766">
    <property type="component" value="Unassembled WGS sequence"/>
</dbReference>
<dbReference type="CDD" id="cd02440">
    <property type="entry name" value="AdoMet_MTases"/>
    <property type="match status" value="1"/>
</dbReference>
<dbReference type="Gene3D" id="3.40.50.150">
    <property type="entry name" value="Vaccinia Virus protein VP39"/>
    <property type="match status" value="1"/>
</dbReference>
<feature type="domain" description="CheR-type methyltransferase" evidence="6">
    <location>
        <begin position="1"/>
        <end position="273"/>
    </location>
</feature>
<comment type="caution">
    <text evidence="7">The sequence shown here is derived from an EMBL/GenBank/DDBJ whole genome shotgun (WGS) entry which is preliminary data.</text>
</comment>
<proteinExistence type="predicted"/>
<dbReference type="PANTHER" id="PTHR24422:SF10">
    <property type="entry name" value="CHEMOTAXIS PROTEIN METHYLTRANSFERASE 2"/>
    <property type="match status" value="1"/>
</dbReference>
<dbReference type="Pfam" id="PF03705">
    <property type="entry name" value="CheR_N"/>
    <property type="match status" value="1"/>
</dbReference>
<sequence length="274" mass="32550">MINAEDWQFKFLLREIKKSSKIDVEMYKENFLRRRIGIKMRDSGIESYYEYAKLIRDDEAELNSLLNTLTINVTEFMRDKTPFECFKDLLLPRIIEKKEKSGSKLIRIWSAGCAYGEEPYSIAICALEFLRDRDEKYTFSIYGTDIDKNCLKNAEIGIYPKKALKNLSKWQIINYFNEIDGSYRIKDEVKRVVKFRYHDLTNEETFSKFFDVIFCRNVVIYFSEEQKRRALRNFYDSLLNGGFLITGRSESMLPSFLGKFKAINTTEKVYQKME</sequence>
<dbReference type="InterPro" id="IPR029063">
    <property type="entry name" value="SAM-dependent_MTases_sf"/>
</dbReference>
<name>A0A520KZ65_9EURY</name>
<accession>A0A520KZ65</accession>
<dbReference type="Pfam" id="PF01739">
    <property type="entry name" value="CheR"/>
    <property type="match status" value="1"/>
</dbReference>